<reference evidence="2 3" key="1">
    <citation type="journal article" date="2013" name="BMC Genomics">
        <title>Reconstruction of the lipid metabolism for the microalga Monoraphidium neglectum from its genome sequence reveals characteristics suitable for biofuel production.</title>
        <authorList>
            <person name="Bogen C."/>
            <person name="Al-Dilaimi A."/>
            <person name="Albersmeier A."/>
            <person name="Wichmann J."/>
            <person name="Grundmann M."/>
            <person name="Rupp O."/>
            <person name="Lauersen K.J."/>
            <person name="Blifernez-Klassen O."/>
            <person name="Kalinowski J."/>
            <person name="Goesmann A."/>
            <person name="Mussgnug J.H."/>
            <person name="Kruse O."/>
        </authorList>
    </citation>
    <scope>NUCLEOTIDE SEQUENCE [LARGE SCALE GENOMIC DNA]</scope>
    <source>
        <strain evidence="2 3">SAG 48.87</strain>
    </source>
</reference>
<dbReference type="RefSeq" id="XP_013903813.1">
    <property type="nucleotide sequence ID" value="XM_014048359.1"/>
</dbReference>
<accession>A0A0D2LDL0</accession>
<proteinExistence type="predicted"/>
<dbReference type="Proteomes" id="UP000054498">
    <property type="component" value="Unassembled WGS sequence"/>
</dbReference>
<gene>
    <name evidence="2" type="ORF">MNEG_3161</name>
</gene>
<feature type="region of interest" description="Disordered" evidence="1">
    <location>
        <begin position="41"/>
        <end position="75"/>
    </location>
</feature>
<feature type="compositionally biased region" description="Basic and acidic residues" evidence="1">
    <location>
        <begin position="46"/>
        <end position="60"/>
    </location>
</feature>
<organism evidence="2 3">
    <name type="scientific">Monoraphidium neglectum</name>
    <dbReference type="NCBI Taxonomy" id="145388"/>
    <lineage>
        <taxon>Eukaryota</taxon>
        <taxon>Viridiplantae</taxon>
        <taxon>Chlorophyta</taxon>
        <taxon>core chlorophytes</taxon>
        <taxon>Chlorophyceae</taxon>
        <taxon>CS clade</taxon>
        <taxon>Sphaeropleales</taxon>
        <taxon>Selenastraceae</taxon>
        <taxon>Monoraphidium</taxon>
    </lineage>
</organism>
<dbReference type="OrthoDB" id="548551at2759"/>
<dbReference type="EMBL" id="KK100605">
    <property type="protein sequence ID" value="KIZ04794.1"/>
    <property type="molecule type" value="Genomic_DNA"/>
</dbReference>
<evidence type="ECO:0000313" key="3">
    <source>
        <dbReference type="Proteomes" id="UP000054498"/>
    </source>
</evidence>
<dbReference type="GeneID" id="25736039"/>
<dbReference type="AlphaFoldDB" id="A0A0D2LDL0"/>
<evidence type="ECO:0000256" key="1">
    <source>
        <dbReference type="SAM" id="MobiDB-lite"/>
    </source>
</evidence>
<protein>
    <submittedName>
        <fullName evidence="2">Uncharacterized protein</fullName>
    </submittedName>
</protein>
<evidence type="ECO:0000313" key="2">
    <source>
        <dbReference type="EMBL" id="KIZ04794.1"/>
    </source>
</evidence>
<dbReference type="KEGG" id="mng:MNEG_3161"/>
<sequence length="235" mass="23863">MQAYATGKQDGEKSWVEIASEAAGVAKSVFDKVKSGASAALQAVTKPKDAAAPSDRRQEQWGRAPLQQQQQQQQSPLAPLFGDGLLGRAVGGLVASAVKGLGEQMERQAREAQGLYEDAAAAIRASPEVAARMGGAVTVGPAISQSSSSSSVNGRVTKRVSLILPVTGPGRSMAQAQVVSSEGPGTVSTTDIVVVLPGGDSIRVAGGRGGGGRPGAYQQGGVVIDAEFQDISGRP</sequence>
<keyword evidence="3" id="KW-1185">Reference proteome</keyword>
<name>A0A0D2LDL0_9CHLO</name>